<comment type="caution">
    <text evidence="2">The sequence shown here is derived from an EMBL/GenBank/DDBJ whole genome shotgun (WGS) entry which is preliminary data.</text>
</comment>
<dbReference type="Proteomes" id="UP000317982">
    <property type="component" value="Unassembled WGS sequence"/>
</dbReference>
<organism evidence="2 3">
    <name type="scientific">Cryptosporangium phraense</name>
    <dbReference type="NCBI Taxonomy" id="2593070"/>
    <lineage>
        <taxon>Bacteria</taxon>
        <taxon>Bacillati</taxon>
        <taxon>Actinomycetota</taxon>
        <taxon>Actinomycetes</taxon>
        <taxon>Cryptosporangiales</taxon>
        <taxon>Cryptosporangiaceae</taxon>
        <taxon>Cryptosporangium</taxon>
    </lineage>
</organism>
<dbReference type="AlphaFoldDB" id="A0A545ANH0"/>
<dbReference type="Pfam" id="PF26563">
    <property type="entry name" value="Rv3660c_N"/>
    <property type="match status" value="1"/>
</dbReference>
<accession>A0A545ANH0</accession>
<gene>
    <name evidence="2" type="ORF">FL583_22560</name>
</gene>
<dbReference type="InterPro" id="IPR059050">
    <property type="entry name" value="Rv3660c_N"/>
</dbReference>
<dbReference type="RefSeq" id="WP_142706706.1">
    <property type="nucleotide sequence ID" value="NZ_VIRS01000016.1"/>
</dbReference>
<dbReference type="EMBL" id="VIRS01000016">
    <property type="protein sequence ID" value="TQS42836.1"/>
    <property type="molecule type" value="Genomic_DNA"/>
</dbReference>
<dbReference type="OrthoDB" id="3252838at2"/>
<sequence length="119" mass="12735">MTTTVARPLICVRALNLTDQLTRLATTAGVDVDVANDPTAARPLWTTARIVIVGADVATEYAAARLPHRSGLILVADERAIPSDAPIIWQIAAELDSEYVTFVPTAEAWLIQSLAASPR</sequence>
<evidence type="ECO:0000313" key="2">
    <source>
        <dbReference type="EMBL" id="TQS42836.1"/>
    </source>
</evidence>
<reference evidence="2 3" key="1">
    <citation type="submission" date="2019-07" db="EMBL/GenBank/DDBJ databases">
        <title>Cryptosporangium phraense sp. nov., isolated from plant litter.</title>
        <authorList>
            <person name="Suriyachadkun C."/>
        </authorList>
    </citation>
    <scope>NUCLEOTIDE SEQUENCE [LARGE SCALE GENOMIC DNA]</scope>
    <source>
        <strain evidence="2 3">A-T 5661</strain>
    </source>
</reference>
<evidence type="ECO:0000259" key="1">
    <source>
        <dbReference type="Pfam" id="PF26563"/>
    </source>
</evidence>
<name>A0A545ANH0_9ACTN</name>
<evidence type="ECO:0000313" key="3">
    <source>
        <dbReference type="Proteomes" id="UP000317982"/>
    </source>
</evidence>
<feature type="domain" description="Rv3660c-like CheY-like N-terminal" evidence="1">
    <location>
        <begin position="15"/>
        <end position="116"/>
    </location>
</feature>
<protein>
    <recommendedName>
        <fullName evidence="1">Rv3660c-like CheY-like N-terminal domain-containing protein</fullName>
    </recommendedName>
</protein>
<proteinExistence type="predicted"/>
<keyword evidence="3" id="KW-1185">Reference proteome</keyword>
<dbReference type="InParanoid" id="A0A545ANH0"/>